<dbReference type="Proteomes" id="UP000238220">
    <property type="component" value="Unassembled WGS sequence"/>
</dbReference>
<feature type="transmembrane region" description="Helical" evidence="1">
    <location>
        <begin position="164"/>
        <end position="185"/>
    </location>
</feature>
<dbReference type="OrthoDB" id="2242787at2"/>
<name>A0A2S5TIX1_9GAMM</name>
<keyword evidence="1" id="KW-0812">Transmembrane</keyword>
<evidence type="ECO:0000313" key="3">
    <source>
        <dbReference type="Proteomes" id="UP000238220"/>
    </source>
</evidence>
<dbReference type="RefSeq" id="WP_104229157.1">
    <property type="nucleotide sequence ID" value="NZ_PSNW01000002.1"/>
</dbReference>
<dbReference type="AlphaFoldDB" id="A0A2S5TIX1"/>
<keyword evidence="3" id="KW-1185">Reference proteome</keyword>
<keyword evidence="1" id="KW-0472">Membrane</keyword>
<accession>A0A2S5TIX1</accession>
<comment type="caution">
    <text evidence="2">The sequence shown here is derived from an EMBL/GenBank/DDBJ whole genome shotgun (WGS) entry which is preliminary data.</text>
</comment>
<feature type="transmembrane region" description="Helical" evidence="1">
    <location>
        <begin position="35"/>
        <end position="53"/>
    </location>
</feature>
<keyword evidence="1" id="KW-1133">Transmembrane helix</keyword>
<organism evidence="2 3">
    <name type="scientific">Solimonas fluminis</name>
    <dbReference type="NCBI Taxonomy" id="2086571"/>
    <lineage>
        <taxon>Bacteria</taxon>
        <taxon>Pseudomonadati</taxon>
        <taxon>Pseudomonadota</taxon>
        <taxon>Gammaproteobacteria</taxon>
        <taxon>Nevskiales</taxon>
        <taxon>Nevskiaceae</taxon>
        <taxon>Solimonas</taxon>
    </lineage>
</organism>
<proteinExistence type="predicted"/>
<feature type="transmembrane region" description="Helical" evidence="1">
    <location>
        <begin position="90"/>
        <end position="107"/>
    </location>
</feature>
<gene>
    <name evidence="2" type="ORF">C3942_04430</name>
</gene>
<sequence length="201" mass="21648">MSKELLSAAGIALTLAIFLPYALSVHRGRTRPHVFSWVIWALGTFVVFLAQLAGGAGIGAWPIGVSGLITMAIAVLAWRRRADLEITRGDRLFFAAALAALPCWLLTSDPLWAVVILTGVDLAGFGPTFRKAWQRPCEEPLWFYALGAVRNLLVLLALERCSATTALFPAAVGLACVALVILLAWRRRGPPAGPGARTFRT</sequence>
<evidence type="ECO:0000313" key="2">
    <source>
        <dbReference type="EMBL" id="PPE74930.1"/>
    </source>
</evidence>
<reference evidence="2 3" key="1">
    <citation type="submission" date="2018-02" db="EMBL/GenBank/DDBJ databases">
        <title>Genome sequencing of Solimonas sp. HR-BB.</title>
        <authorList>
            <person name="Lee Y."/>
            <person name="Jeon C.O."/>
        </authorList>
    </citation>
    <scope>NUCLEOTIDE SEQUENCE [LARGE SCALE GENOMIC DNA]</scope>
    <source>
        <strain evidence="2 3">HR-BB</strain>
    </source>
</reference>
<feature type="transmembrane region" description="Helical" evidence="1">
    <location>
        <begin position="6"/>
        <end position="23"/>
    </location>
</feature>
<feature type="transmembrane region" description="Helical" evidence="1">
    <location>
        <begin position="59"/>
        <end position="78"/>
    </location>
</feature>
<evidence type="ECO:0000256" key="1">
    <source>
        <dbReference type="SAM" id="Phobius"/>
    </source>
</evidence>
<dbReference type="EMBL" id="PSNW01000002">
    <property type="protein sequence ID" value="PPE74930.1"/>
    <property type="molecule type" value="Genomic_DNA"/>
</dbReference>
<protein>
    <submittedName>
        <fullName evidence="2">Uncharacterized protein</fullName>
    </submittedName>
</protein>